<proteinExistence type="inferred from homology"/>
<dbReference type="CTD" id="6758440"/>
<dbReference type="GO" id="GO:0070006">
    <property type="term" value="F:metalloaminopeptidase activity"/>
    <property type="evidence" value="ECO:0000318"/>
    <property type="project" value="GO_Central"/>
</dbReference>
<dbReference type="GO" id="GO:0005615">
    <property type="term" value="C:extracellular space"/>
    <property type="evidence" value="ECO:0000318"/>
    <property type="project" value="GO_Central"/>
</dbReference>
<evidence type="ECO:0000256" key="6">
    <source>
        <dbReference type="ARBA" id="ARBA00022989"/>
    </source>
</evidence>
<keyword evidence="3" id="KW-0645">Protease</keyword>
<dbReference type="GeneID" id="6758440"/>
<dbReference type="STRING" id="10228.B3SAK7"/>
<name>B3SAK7_TRIAD</name>
<dbReference type="GO" id="GO:0008270">
    <property type="term" value="F:zinc ion binding"/>
    <property type="evidence" value="ECO:0007669"/>
    <property type="project" value="InterPro"/>
</dbReference>
<dbReference type="GO" id="GO:0005886">
    <property type="term" value="C:plasma membrane"/>
    <property type="evidence" value="ECO:0007669"/>
    <property type="project" value="UniProtKB-SubCell"/>
</dbReference>
<organism evidence="12 13">
    <name type="scientific">Trichoplax adhaerens</name>
    <name type="common">Trichoplax reptans</name>
    <dbReference type="NCBI Taxonomy" id="10228"/>
    <lineage>
        <taxon>Eukaryota</taxon>
        <taxon>Metazoa</taxon>
        <taxon>Placozoa</taxon>
        <taxon>Uniplacotomia</taxon>
        <taxon>Trichoplacea</taxon>
        <taxon>Trichoplacidae</taxon>
        <taxon>Trichoplax</taxon>
    </lineage>
</organism>
<keyword evidence="6" id="KW-1133">Transmembrane helix</keyword>
<dbReference type="Proteomes" id="UP000009022">
    <property type="component" value="Unassembled WGS sequence"/>
</dbReference>
<dbReference type="Pfam" id="PF01433">
    <property type="entry name" value="Peptidase_M1"/>
    <property type="match status" value="1"/>
</dbReference>
<feature type="domain" description="Peptidase M1 membrane alanine aminopeptidase" evidence="10">
    <location>
        <begin position="92"/>
        <end position="304"/>
    </location>
</feature>
<keyword evidence="5" id="KW-0812">Transmembrane</keyword>
<dbReference type="GO" id="GO:0043171">
    <property type="term" value="P:peptide catabolic process"/>
    <property type="evidence" value="ECO:0000318"/>
    <property type="project" value="GO_Central"/>
</dbReference>
<dbReference type="InterPro" id="IPR024571">
    <property type="entry name" value="ERAP1-like_C_dom"/>
</dbReference>
<evidence type="ECO:0000256" key="7">
    <source>
        <dbReference type="ARBA" id="ARBA00023136"/>
    </source>
</evidence>
<dbReference type="AlphaFoldDB" id="B3SAK7"/>
<evidence type="ECO:0000256" key="9">
    <source>
        <dbReference type="ARBA" id="ARBA00023180"/>
    </source>
</evidence>
<keyword evidence="3" id="KW-0031">Aminopeptidase</keyword>
<dbReference type="FunFam" id="1.10.390.10:FF:000070">
    <property type="entry name" value="Uncharacterized protein"/>
    <property type="match status" value="1"/>
</dbReference>
<evidence type="ECO:0008006" key="14">
    <source>
        <dbReference type="Google" id="ProtNLM"/>
    </source>
</evidence>
<keyword evidence="13" id="KW-1185">Reference proteome</keyword>
<protein>
    <recommendedName>
        <fullName evidence="14">Aminopeptidase</fullName>
    </recommendedName>
</protein>
<dbReference type="GO" id="GO:0006508">
    <property type="term" value="P:proteolysis"/>
    <property type="evidence" value="ECO:0000318"/>
    <property type="project" value="GO_Central"/>
</dbReference>
<evidence type="ECO:0000313" key="13">
    <source>
        <dbReference type="Proteomes" id="UP000009022"/>
    </source>
</evidence>
<dbReference type="HOGENOM" id="CLU_419412_0_0_1"/>
<dbReference type="SUPFAM" id="SSF55486">
    <property type="entry name" value="Metalloproteases ('zincins'), catalytic domain"/>
    <property type="match status" value="1"/>
</dbReference>
<evidence type="ECO:0000313" key="12">
    <source>
        <dbReference type="EMBL" id="EDV20329.1"/>
    </source>
</evidence>
<keyword evidence="9" id="KW-0325">Glycoprotein</keyword>
<keyword evidence="7" id="KW-0472">Membrane</keyword>
<dbReference type="eggNOG" id="KOG1046">
    <property type="taxonomic scope" value="Eukaryota"/>
</dbReference>
<dbReference type="PhylomeDB" id="B3SAK7"/>
<dbReference type="EMBL" id="DS985261">
    <property type="protein sequence ID" value="EDV20329.1"/>
    <property type="molecule type" value="Genomic_DNA"/>
</dbReference>
<dbReference type="InterPro" id="IPR027268">
    <property type="entry name" value="Peptidase_M4/M1_CTD_sf"/>
</dbReference>
<dbReference type="KEGG" id="tad:TRIADDRAFT_61294"/>
<comment type="subcellular location">
    <subcellularLocation>
        <location evidence="1">Cell membrane</location>
        <topology evidence="1">Single-pass type II membrane protein</topology>
    </subcellularLocation>
</comment>
<evidence type="ECO:0000256" key="3">
    <source>
        <dbReference type="ARBA" id="ARBA00022438"/>
    </source>
</evidence>
<feature type="domain" description="ERAP1-like C-terminal" evidence="11">
    <location>
        <begin position="341"/>
        <end position="639"/>
    </location>
</feature>
<dbReference type="Gene3D" id="1.25.50.20">
    <property type="match status" value="1"/>
</dbReference>
<keyword evidence="8" id="KW-1015">Disulfide bond</keyword>
<dbReference type="InParanoid" id="B3SAK7"/>
<evidence type="ECO:0000256" key="2">
    <source>
        <dbReference type="ARBA" id="ARBA00010136"/>
    </source>
</evidence>
<evidence type="ECO:0000256" key="8">
    <source>
        <dbReference type="ARBA" id="ARBA00023157"/>
    </source>
</evidence>
<dbReference type="RefSeq" id="XP_002117279.1">
    <property type="nucleotide sequence ID" value="XM_002117243.1"/>
</dbReference>
<dbReference type="OrthoDB" id="5852408at2759"/>
<keyword evidence="3" id="KW-0378">Hydrolase</keyword>
<comment type="similarity">
    <text evidence="2">Belongs to the peptidase M1 family.</text>
</comment>
<dbReference type="InterPro" id="IPR050344">
    <property type="entry name" value="Peptidase_M1_aminopeptidases"/>
</dbReference>
<sequence>MFRNATTTSATLFNGRLFDSKVLKDGLVQDRFNESTLISPHNLAIAVLDFEPTLVPVQTNMSNIYIRLWTPPDQSMDGKSTLDTAALMASLYQQEYFKLDYPFMTLDMVAIPNFYRHLQAHTNILFYKAEALLYDPLSTPDAELAWKRMLLGSGISYQWLGGSFSMAWWDQYWLQEAMKSHARYYGLTSGWQPAMGINDLIDDLKILEMQSALAMDSSAYTAPLQGQDTTADSWSANNFYLIREKGYALLRTLQAYDNSINIDELIQKFAKNSRNLVTSVSEFWKLLPPEVTTKFDFNQLMQPWLTQPGYPYVNVSSTQSNQSELLLNSTPIDIGNSILLNANVKLFGFYRVLYPAATWNNYTALIPKLPSNTIAMLSTGLSKLMDDAFAFAKLGRLSYVQTLTMSKSITQQHALFLPWATYKQNMNFIANIVKYFIIDQALYQDYHSRLVKNIMNELTFKNVGDYNKRLTRVVAMDYYCLEDKQCRNYTKEQFLSSLYSDSNTTIPANLKSIIFKYGIADTDEAAWEKVLDMFKSSTVPSDRLLYLEALTYSKNVTLWRRYLDMTLNRTLMSSLEALKAFDFMASRGLLNLQLAWPFVTNNLEALYQRFNFKVTFMEQLLNVTAARYVDKDNLQRVGNHYNFKKLRIFSVAYA</sequence>
<dbReference type="Pfam" id="PF11838">
    <property type="entry name" value="ERAP1_C"/>
    <property type="match status" value="1"/>
</dbReference>
<gene>
    <name evidence="12" type="ORF">TRIADDRAFT_61294</name>
</gene>
<dbReference type="PANTHER" id="PTHR11533:SF276">
    <property type="entry name" value="GLUTAMYL AMINOPEPTIDASE"/>
    <property type="match status" value="1"/>
</dbReference>
<reference evidence="12 13" key="1">
    <citation type="journal article" date="2008" name="Nature">
        <title>The Trichoplax genome and the nature of placozoans.</title>
        <authorList>
            <person name="Srivastava M."/>
            <person name="Begovic E."/>
            <person name="Chapman J."/>
            <person name="Putnam N.H."/>
            <person name="Hellsten U."/>
            <person name="Kawashima T."/>
            <person name="Kuo A."/>
            <person name="Mitros T."/>
            <person name="Salamov A."/>
            <person name="Carpenter M.L."/>
            <person name="Signorovitch A.Y."/>
            <person name="Moreno M.A."/>
            <person name="Kamm K."/>
            <person name="Grimwood J."/>
            <person name="Schmutz J."/>
            <person name="Shapiro H."/>
            <person name="Grigoriev I.V."/>
            <person name="Buss L.W."/>
            <person name="Schierwater B."/>
            <person name="Dellaporta S.L."/>
            <person name="Rokhsar D.S."/>
        </authorList>
    </citation>
    <scope>NUCLEOTIDE SEQUENCE [LARGE SCALE GENOMIC DNA]</scope>
    <source>
        <strain evidence="12 13">Grell-BS-1999</strain>
    </source>
</reference>
<evidence type="ECO:0000259" key="10">
    <source>
        <dbReference type="Pfam" id="PF01433"/>
    </source>
</evidence>
<dbReference type="Gene3D" id="1.10.390.10">
    <property type="entry name" value="Neutral Protease Domain 2"/>
    <property type="match status" value="1"/>
</dbReference>
<dbReference type="InterPro" id="IPR014782">
    <property type="entry name" value="Peptidase_M1_dom"/>
</dbReference>
<accession>B3SAK7</accession>
<dbReference type="PANTHER" id="PTHR11533">
    <property type="entry name" value="PROTEASE M1 ZINC METALLOPROTEASE"/>
    <property type="match status" value="1"/>
</dbReference>
<evidence type="ECO:0000256" key="5">
    <source>
        <dbReference type="ARBA" id="ARBA00022692"/>
    </source>
</evidence>
<evidence type="ECO:0000259" key="11">
    <source>
        <dbReference type="Pfam" id="PF11838"/>
    </source>
</evidence>
<evidence type="ECO:0000256" key="4">
    <source>
        <dbReference type="ARBA" id="ARBA00022475"/>
    </source>
</evidence>
<keyword evidence="4" id="KW-1003">Cell membrane</keyword>
<evidence type="ECO:0000256" key="1">
    <source>
        <dbReference type="ARBA" id="ARBA00004401"/>
    </source>
</evidence>